<reference evidence="1" key="1">
    <citation type="submission" date="2019-08" db="EMBL/GenBank/DDBJ databases">
        <title>Reference gene set and small RNA set construction with multiple tissues from Davidia involucrata Baill.</title>
        <authorList>
            <person name="Yang H."/>
            <person name="Zhou C."/>
            <person name="Li G."/>
            <person name="Wang J."/>
            <person name="Gao P."/>
            <person name="Wang M."/>
            <person name="Wang R."/>
            <person name="Zhao Y."/>
        </authorList>
    </citation>
    <scope>NUCLEOTIDE SEQUENCE</scope>
    <source>
        <tissue evidence="1">Mixed with DoveR01_LX</tissue>
    </source>
</reference>
<protein>
    <submittedName>
        <fullName evidence="1">Uncharacterized protein</fullName>
    </submittedName>
</protein>
<proteinExistence type="predicted"/>
<dbReference type="AlphaFoldDB" id="A0A5B7BRV1"/>
<name>A0A5B7BRV1_DAVIN</name>
<sequence length="160" mass="18425">MQWFDIEKEVIKERMEGVSGRVCKGLLTGYYWRRRGYERLNASGRRRRKNRVELAVAGRRRRFWKIKITPKLRFSPKKFFTGLRDAYVNMMLRLANSTVINSVGISGVVGNGVGAGFGRAPLKEYDEKTIVEMYKSLGMAHGQLLLRDAPRIGTQIVGRW</sequence>
<evidence type="ECO:0000313" key="1">
    <source>
        <dbReference type="EMBL" id="MPA70671.1"/>
    </source>
</evidence>
<organism evidence="1">
    <name type="scientific">Davidia involucrata</name>
    <name type="common">Dove tree</name>
    <dbReference type="NCBI Taxonomy" id="16924"/>
    <lineage>
        <taxon>Eukaryota</taxon>
        <taxon>Viridiplantae</taxon>
        <taxon>Streptophyta</taxon>
        <taxon>Embryophyta</taxon>
        <taxon>Tracheophyta</taxon>
        <taxon>Spermatophyta</taxon>
        <taxon>Magnoliopsida</taxon>
        <taxon>eudicotyledons</taxon>
        <taxon>Gunneridae</taxon>
        <taxon>Pentapetalae</taxon>
        <taxon>asterids</taxon>
        <taxon>Cornales</taxon>
        <taxon>Nyssaceae</taxon>
        <taxon>Davidia</taxon>
    </lineage>
</organism>
<dbReference type="PANTHER" id="PTHR33702:SF5">
    <property type="entry name" value="OS01G0308600 PROTEIN"/>
    <property type="match status" value="1"/>
</dbReference>
<accession>A0A5B7BRV1</accession>
<gene>
    <name evidence="1" type="ORF">Din_040112</name>
</gene>
<dbReference type="EMBL" id="GHES01040112">
    <property type="protein sequence ID" value="MPA70671.1"/>
    <property type="molecule type" value="Transcribed_RNA"/>
</dbReference>
<dbReference type="PANTHER" id="PTHR33702">
    <property type="entry name" value="BNAA09G40010D PROTEIN"/>
    <property type="match status" value="1"/>
</dbReference>